<dbReference type="Gene3D" id="3.30.200.20">
    <property type="entry name" value="Phosphorylase Kinase, domain 1"/>
    <property type="match status" value="1"/>
</dbReference>
<sequence>MAGTASLQVLAQMVVEFLESKSFFGAERALRAELALLLEKESKTPGKVKEQNLYTSELEKRLNIRLDLPRNAAVPTISNHTPPEPSRHRAPSLPHDAEPTARGAATTPPQEGGPGMVRQRLRLYTYHLYGTQKDESTLRKRHGTGTPQQRVLFHDRPEMPSAHKADLAFLSLPIVYNPHVNGLEDDAELQIDVNTVIIGRYRVVAVIGKGSFSRVFQCFDLQTAQMVSVKVIRNEKDCFDAGLGEIKVLALLAKHDPHGRQARLRLLDYFYYCEHLLVVTELLRDSTFQFYKFLDLTVPQGLRSYFTVPCLGRIAHQLLHCLDFLHGLGLRHCDVKPENVCFSSVTRCEVRLIDFGSSLLTSDTTNSYVQSRWYRAPEVALGLPWDAKVDLWSFGCLLCELLVGQPIFYGATVAATLAAQQALLGPHPPEMLEAASHDLRRMFFGPGGGLYVVSPAGRPEGVYEVRPVRRSLAEILEIEDAQLLDFLSSLLAYDPAKRPTAAQALQHPWMVEQSANYFVWLDQCDHSQRHGGSSTPVVMRAAMGHAMGAAMSHAPPLSSESAVAGAVTAPTFNSTNTSPVTVAVAVAGHGDADNFNVGYRYSHQRASGGNSGGGGGPGRRHPWASRT</sequence>
<dbReference type="SMART" id="SM00220">
    <property type="entry name" value="S_TKc"/>
    <property type="match status" value="1"/>
</dbReference>
<keyword evidence="1" id="KW-0723">Serine/threonine-protein kinase</keyword>
<evidence type="ECO:0000256" key="5">
    <source>
        <dbReference type="ARBA" id="ARBA00022840"/>
    </source>
</evidence>
<dbReference type="Pfam" id="PF00069">
    <property type="entry name" value="Pkinase"/>
    <property type="match status" value="1"/>
</dbReference>
<keyword evidence="4 8" id="KW-0418">Kinase</keyword>
<evidence type="ECO:0000313" key="8">
    <source>
        <dbReference type="EMBL" id="KOO27599.1"/>
    </source>
</evidence>
<dbReference type="GO" id="GO:0004674">
    <property type="term" value="F:protein serine/threonine kinase activity"/>
    <property type="evidence" value="ECO:0007669"/>
    <property type="project" value="UniProtKB-KW"/>
</dbReference>
<organism evidence="8 9">
    <name type="scientific">Chrysochromulina tobinii</name>
    <dbReference type="NCBI Taxonomy" id="1460289"/>
    <lineage>
        <taxon>Eukaryota</taxon>
        <taxon>Haptista</taxon>
        <taxon>Haptophyta</taxon>
        <taxon>Prymnesiophyceae</taxon>
        <taxon>Prymnesiales</taxon>
        <taxon>Chrysochromulinaceae</taxon>
        <taxon>Chrysochromulina</taxon>
    </lineage>
</organism>
<reference evidence="9" key="1">
    <citation type="journal article" date="2015" name="PLoS Genet.">
        <title>Genome Sequence and Transcriptome Analyses of Chrysochromulina tobin: Metabolic Tools for Enhanced Algal Fitness in the Prominent Order Prymnesiales (Haptophyceae).</title>
        <authorList>
            <person name="Hovde B.T."/>
            <person name="Deodato C.R."/>
            <person name="Hunsperger H.M."/>
            <person name="Ryken S.A."/>
            <person name="Yost W."/>
            <person name="Jha R.K."/>
            <person name="Patterson J."/>
            <person name="Monnat R.J. Jr."/>
            <person name="Barlow S.B."/>
            <person name="Starkenburg S.R."/>
            <person name="Cattolico R.A."/>
        </authorList>
    </citation>
    <scope>NUCLEOTIDE SEQUENCE</scope>
    <source>
        <strain evidence="9">CCMP291</strain>
    </source>
</reference>
<dbReference type="SUPFAM" id="SSF56112">
    <property type="entry name" value="Protein kinase-like (PK-like)"/>
    <property type="match status" value="1"/>
</dbReference>
<keyword evidence="3" id="KW-0547">Nucleotide-binding</keyword>
<keyword evidence="2" id="KW-0808">Transferase</keyword>
<evidence type="ECO:0000256" key="6">
    <source>
        <dbReference type="SAM" id="MobiDB-lite"/>
    </source>
</evidence>
<comment type="caution">
    <text evidence="8">The sequence shown here is derived from an EMBL/GenBank/DDBJ whole genome shotgun (WGS) entry which is preliminary data.</text>
</comment>
<feature type="compositionally biased region" description="Basic residues" evidence="6">
    <location>
        <begin position="618"/>
        <end position="627"/>
    </location>
</feature>
<proteinExistence type="predicted"/>
<dbReference type="InterPro" id="IPR008271">
    <property type="entry name" value="Ser/Thr_kinase_AS"/>
</dbReference>
<dbReference type="PANTHER" id="PTHR24058:SF124">
    <property type="entry name" value="PROTEIN KINASE SUPERFAMILY PROTEIN"/>
    <property type="match status" value="1"/>
</dbReference>
<feature type="region of interest" description="Disordered" evidence="6">
    <location>
        <begin position="74"/>
        <end position="116"/>
    </location>
</feature>
<dbReference type="GO" id="GO:0005524">
    <property type="term" value="F:ATP binding"/>
    <property type="evidence" value="ECO:0007669"/>
    <property type="project" value="UniProtKB-KW"/>
</dbReference>
<evidence type="ECO:0000259" key="7">
    <source>
        <dbReference type="PROSITE" id="PS50011"/>
    </source>
</evidence>
<dbReference type="Gene3D" id="1.10.510.10">
    <property type="entry name" value="Transferase(Phosphotransferase) domain 1"/>
    <property type="match status" value="1"/>
</dbReference>
<feature type="domain" description="Protein kinase" evidence="7">
    <location>
        <begin position="201"/>
        <end position="510"/>
    </location>
</feature>
<dbReference type="InterPro" id="IPR000719">
    <property type="entry name" value="Prot_kinase_dom"/>
</dbReference>
<protein>
    <submittedName>
        <fullName evidence="8">Protein kinase domain-containing protein</fullName>
    </submittedName>
</protein>
<dbReference type="Proteomes" id="UP000037460">
    <property type="component" value="Unassembled WGS sequence"/>
</dbReference>
<dbReference type="InterPro" id="IPR011009">
    <property type="entry name" value="Kinase-like_dom_sf"/>
</dbReference>
<keyword evidence="9" id="KW-1185">Reference proteome</keyword>
<dbReference type="InterPro" id="IPR050494">
    <property type="entry name" value="Ser_Thr_dual-spec_kinase"/>
</dbReference>
<accession>A0A0M0JLZ8</accession>
<dbReference type="PROSITE" id="PS00108">
    <property type="entry name" value="PROTEIN_KINASE_ST"/>
    <property type="match status" value="1"/>
</dbReference>
<keyword evidence="5" id="KW-0067">ATP-binding</keyword>
<dbReference type="OrthoDB" id="283111at2759"/>
<gene>
    <name evidence="8" type="ORF">Ctob_002613</name>
</gene>
<dbReference type="EMBL" id="JWZX01002696">
    <property type="protein sequence ID" value="KOO27599.1"/>
    <property type="molecule type" value="Genomic_DNA"/>
</dbReference>
<dbReference type="PROSITE" id="PS50011">
    <property type="entry name" value="PROTEIN_KINASE_DOM"/>
    <property type="match status" value="1"/>
</dbReference>
<dbReference type="PANTHER" id="PTHR24058">
    <property type="entry name" value="DUAL SPECIFICITY PROTEIN KINASE"/>
    <property type="match status" value="1"/>
</dbReference>
<feature type="region of interest" description="Disordered" evidence="6">
    <location>
        <begin position="605"/>
        <end position="627"/>
    </location>
</feature>
<evidence type="ECO:0000256" key="3">
    <source>
        <dbReference type="ARBA" id="ARBA00022741"/>
    </source>
</evidence>
<evidence type="ECO:0000256" key="2">
    <source>
        <dbReference type="ARBA" id="ARBA00022679"/>
    </source>
</evidence>
<name>A0A0M0JLZ8_9EUKA</name>
<evidence type="ECO:0000256" key="1">
    <source>
        <dbReference type="ARBA" id="ARBA00022527"/>
    </source>
</evidence>
<evidence type="ECO:0000313" key="9">
    <source>
        <dbReference type="Proteomes" id="UP000037460"/>
    </source>
</evidence>
<dbReference type="AlphaFoldDB" id="A0A0M0JLZ8"/>
<evidence type="ECO:0000256" key="4">
    <source>
        <dbReference type="ARBA" id="ARBA00022777"/>
    </source>
</evidence>